<gene>
    <name evidence="1" type="ORF">NCTC12998_07831</name>
</gene>
<dbReference type="Gene3D" id="3.20.20.80">
    <property type="entry name" value="Glycosidases"/>
    <property type="match status" value="1"/>
</dbReference>
<evidence type="ECO:0000313" key="2">
    <source>
        <dbReference type="Proteomes" id="UP000345637"/>
    </source>
</evidence>
<proteinExistence type="predicted"/>
<dbReference type="Proteomes" id="UP000345637">
    <property type="component" value="Unassembled WGS sequence"/>
</dbReference>
<dbReference type="AlphaFoldDB" id="A0A485DBQ6"/>
<sequence>MKYIHDEWKQGNARENQALFDCQGKVLPSAKVFN</sequence>
<dbReference type="EMBL" id="CAADJE010000044">
    <property type="protein sequence ID" value="VFS94085.1"/>
    <property type="molecule type" value="Genomic_DNA"/>
</dbReference>
<accession>A0A485DBQ6</accession>
<evidence type="ECO:0000313" key="1">
    <source>
        <dbReference type="EMBL" id="VFS94085.1"/>
    </source>
</evidence>
<protein>
    <submittedName>
        <fullName evidence="1">Uncharacterized protein</fullName>
    </submittedName>
</protein>
<organism evidence="1 2">
    <name type="scientific">Raoultella planticola</name>
    <name type="common">Klebsiella planticola</name>
    <dbReference type="NCBI Taxonomy" id="575"/>
    <lineage>
        <taxon>Bacteria</taxon>
        <taxon>Pseudomonadati</taxon>
        <taxon>Pseudomonadota</taxon>
        <taxon>Gammaproteobacteria</taxon>
        <taxon>Enterobacterales</taxon>
        <taxon>Enterobacteriaceae</taxon>
        <taxon>Klebsiella/Raoultella group</taxon>
        <taxon>Raoultella</taxon>
    </lineage>
</organism>
<name>A0A485DBQ6_RAOPL</name>
<reference evidence="1 2" key="1">
    <citation type="submission" date="2019-03" db="EMBL/GenBank/DDBJ databases">
        <authorList>
            <consortium name="Pathogen Informatics"/>
        </authorList>
    </citation>
    <scope>NUCLEOTIDE SEQUENCE [LARGE SCALE GENOMIC DNA]</scope>
    <source>
        <strain evidence="1 2">NCTC12998</strain>
    </source>
</reference>